<dbReference type="Proteomes" id="UP000887566">
    <property type="component" value="Unplaced"/>
</dbReference>
<evidence type="ECO:0000313" key="2">
    <source>
        <dbReference type="WBParaSite" id="PSAMB.scaffold3233size27749.g20823.t1"/>
    </source>
</evidence>
<protein>
    <submittedName>
        <fullName evidence="2">Uncharacterized protein</fullName>
    </submittedName>
</protein>
<dbReference type="AlphaFoldDB" id="A0A914W7J3"/>
<name>A0A914W7J3_9BILA</name>
<keyword evidence="1" id="KW-1185">Reference proteome</keyword>
<proteinExistence type="predicted"/>
<dbReference type="WBParaSite" id="PSAMB.scaffold3233size27749.g20823.t1">
    <property type="protein sequence ID" value="PSAMB.scaffold3233size27749.g20823.t1"/>
    <property type="gene ID" value="PSAMB.scaffold3233size27749.g20823"/>
</dbReference>
<accession>A0A914W7J3</accession>
<evidence type="ECO:0000313" key="1">
    <source>
        <dbReference type="Proteomes" id="UP000887566"/>
    </source>
</evidence>
<organism evidence="1 2">
    <name type="scientific">Plectus sambesii</name>
    <dbReference type="NCBI Taxonomy" id="2011161"/>
    <lineage>
        <taxon>Eukaryota</taxon>
        <taxon>Metazoa</taxon>
        <taxon>Ecdysozoa</taxon>
        <taxon>Nematoda</taxon>
        <taxon>Chromadorea</taxon>
        <taxon>Plectida</taxon>
        <taxon>Plectina</taxon>
        <taxon>Plectoidea</taxon>
        <taxon>Plectidae</taxon>
        <taxon>Plectus</taxon>
    </lineage>
</organism>
<reference evidence="2" key="1">
    <citation type="submission" date="2022-11" db="UniProtKB">
        <authorList>
            <consortium name="WormBaseParasite"/>
        </authorList>
    </citation>
    <scope>IDENTIFICATION</scope>
</reference>
<sequence length="206" mass="22711">MRRTRRQRWQRHSGISCVGRHRVARTASRSVSLLLRSLATLAVRLRRVVNAAGQHRFACSVHFVRASFPIVPWRTDVLRSTSVGCAALGCVPQPPTPPSSDIQLRSLTAAVLGLLLSAAIATFFHRARPRSAEAAFCVRSCWTRRRADFVSTGFSLIYSPLGRQSASGSTPSLCSDLSTFFGQRHLPTRPFVDRWTGSTRVSPSGH</sequence>